<evidence type="ECO:0000313" key="2">
    <source>
        <dbReference type="EMBL" id="CAD8082468.1"/>
    </source>
</evidence>
<proteinExistence type="predicted"/>
<evidence type="ECO:0000313" key="3">
    <source>
        <dbReference type="Proteomes" id="UP000688137"/>
    </source>
</evidence>
<gene>
    <name evidence="1" type="ORF">PPRIM_AZ9-3.1.T0670269</name>
    <name evidence="2" type="ORF">PPRIM_AZ9-3.1.T0670270</name>
</gene>
<name>A0A8S1MYF4_PARPR</name>
<organism evidence="1 3">
    <name type="scientific">Paramecium primaurelia</name>
    <dbReference type="NCBI Taxonomy" id="5886"/>
    <lineage>
        <taxon>Eukaryota</taxon>
        <taxon>Sar</taxon>
        <taxon>Alveolata</taxon>
        <taxon>Ciliophora</taxon>
        <taxon>Intramacronucleata</taxon>
        <taxon>Oligohymenophorea</taxon>
        <taxon>Peniculida</taxon>
        <taxon>Parameciidae</taxon>
        <taxon>Paramecium</taxon>
    </lineage>
</organism>
<dbReference type="AlphaFoldDB" id="A0A8S1MYF4"/>
<dbReference type="Proteomes" id="UP000688137">
    <property type="component" value="Unassembled WGS sequence"/>
</dbReference>
<protein>
    <submittedName>
        <fullName evidence="1">Uncharacterized protein</fullName>
    </submittedName>
</protein>
<accession>A0A8S1MYF4</accession>
<reference evidence="1" key="1">
    <citation type="submission" date="2021-01" db="EMBL/GenBank/DDBJ databases">
        <authorList>
            <consortium name="Genoscope - CEA"/>
            <person name="William W."/>
        </authorList>
    </citation>
    <scope>NUCLEOTIDE SEQUENCE</scope>
</reference>
<keyword evidence="3" id="KW-1185">Reference proteome</keyword>
<dbReference type="EMBL" id="CAJJDM010000070">
    <property type="protein sequence ID" value="CAD8082466.1"/>
    <property type="molecule type" value="Genomic_DNA"/>
</dbReference>
<dbReference type="EMBL" id="CAJJDM010000070">
    <property type="protein sequence ID" value="CAD8082468.1"/>
    <property type="molecule type" value="Genomic_DNA"/>
</dbReference>
<comment type="caution">
    <text evidence="1">The sequence shown here is derived from an EMBL/GenBank/DDBJ whole genome shotgun (WGS) entry which is preliminary data.</text>
</comment>
<sequence length="82" mass="9779">MREKVIPKIGILHFEFEILRISSWCEIGIGFREMIKQNGYQGDGQGKDHTYQKNKVLHISIILIILKEKHLNFKLMIQQQWK</sequence>
<evidence type="ECO:0000313" key="1">
    <source>
        <dbReference type="EMBL" id="CAD8082466.1"/>
    </source>
</evidence>